<name>A0A0D8JFQ3_9BACT</name>
<dbReference type="Proteomes" id="UP000032544">
    <property type="component" value="Unassembled WGS sequence"/>
</dbReference>
<sequence length="235" mass="28014">MDIENKHIPDDAKYLARRVFHHHEIKLYSWQGSFYEVNTIYGTNSIWDIRRINNASTLDLYIEAMHRIGMPEPGGRDLYGTLNETGQIIAGILKADHLDFYYKLLWDEHLHWYCDMLEVRAAYLLDDILTGDMKVTEAREIAIKQLLTGDPERHIGEPYIQISDYNRAISFPWWFMNRKSEQNWLIEDEMPYGDGIRDVLCRLYEYGGWEDATAKEYWDEQTRKIEEIKRKRRIG</sequence>
<dbReference type="RefSeq" id="WP_045027563.1">
    <property type="nucleotide sequence ID" value="NZ_JRHC01000001.1"/>
</dbReference>
<proteinExistence type="predicted"/>
<dbReference type="AlphaFoldDB" id="A0A0D8JFQ3"/>
<keyword evidence="2" id="KW-1185">Reference proteome</keyword>
<dbReference type="EMBL" id="JRHC01000001">
    <property type="protein sequence ID" value="KJF45391.1"/>
    <property type="molecule type" value="Genomic_DNA"/>
</dbReference>
<organism evidence="1 2">
    <name type="scientific">Draconibacterium sediminis</name>
    <dbReference type="NCBI Taxonomy" id="1544798"/>
    <lineage>
        <taxon>Bacteria</taxon>
        <taxon>Pseudomonadati</taxon>
        <taxon>Bacteroidota</taxon>
        <taxon>Bacteroidia</taxon>
        <taxon>Marinilabiliales</taxon>
        <taxon>Prolixibacteraceae</taxon>
        <taxon>Draconibacterium</taxon>
    </lineage>
</organism>
<evidence type="ECO:0000313" key="2">
    <source>
        <dbReference type="Proteomes" id="UP000032544"/>
    </source>
</evidence>
<evidence type="ECO:0000313" key="1">
    <source>
        <dbReference type="EMBL" id="KJF45391.1"/>
    </source>
</evidence>
<reference evidence="1 2" key="1">
    <citation type="submission" date="2014-09" db="EMBL/GenBank/DDBJ databases">
        <title>Draft Genome Sequence of Draconibacterium sp. JN14CK-3.</title>
        <authorList>
            <person name="Dong C."/>
            <person name="Lai Q."/>
            <person name="Shao Z."/>
        </authorList>
    </citation>
    <scope>NUCLEOTIDE SEQUENCE [LARGE SCALE GENOMIC DNA]</scope>
    <source>
        <strain evidence="1 2">JN14CK-3</strain>
    </source>
</reference>
<comment type="caution">
    <text evidence="1">The sequence shown here is derived from an EMBL/GenBank/DDBJ whole genome shotgun (WGS) entry which is preliminary data.</text>
</comment>
<protein>
    <submittedName>
        <fullName evidence="1">Uncharacterized protein</fullName>
    </submittedName>
</protein>
<accession>A0A0D8JFQ3</accession>
<gene>
    <name evidence="1" type="ORF">LH29_08490</name>
</gene>